<organism evidence="1">
    <name type="scientific">Spironucleus salmonicida</name>
    <dbReference type="NCBI Taxonomy" id="348837"/>
    <lineage>
        <taxon>Eukaryota</taxon>
        <taxon>Metamonada</taxon>
        <taxon>Diplomonadida</taxon>
        <taxon>Hexamitidae</taxon>
        <taxon>Hexamitinae</taxon>
        <taxon>Spironucleus</taxon>
    </lineage>
</organism>
<protein>
    <submittedName>
        <fullName evidence="1">Uncharacterized protein</fullName>
    </submittedName>
</protein>
<sequence>MPNDYNLDLEAELFGQLSQNTVCLNNQAIKYQYADSSDFLQSLEQKQFLNFDYSFVNIQQVINQENFNFTPAYTVE</sequence>
<reference evidence="1 2" key="1">
    <citation type="journal article" date="2014" name="PLoS Genet.">
        <title>The Genome of Spironucleus salmonicida Highlights a Fish Pathogen Adapted to Fluctuating Environments.</title>
        <authorList>
            <person name="Xu F."/>
            <person name="Jerlstrom-Hultqvist J."/>
            <person name="Einarsson E."/>
            <person name="Astvaldsson A."/>
            <person name="Svard S.G."/>
            <person name="Andersson J.O."/>
        </authorList>
    </citation>
    <scope>NUCLEOTIDE SEQUENCE</scope>
    <source>
        <strain evidence="2">ATCC 50377</strain>
    </source>
</reference>
<name>V6LIW9_9EUKA</name>
<dbReference type="AlphaFoldDB" id="V6LIW9"/>
<proteinExistence type="predicted"/>
<dbReference type="VEuPathDB" id="GiardiaDB:SS50377_24588"/>
<reference evidence="2" key="2">
    <citation type="submission" date="2020-12" db="EMBL/GenBank/DDBJ databases">
        <title>New Spironucleus salmonicida genome in near-complete chromosomes.</title>
        <authorList>
            <person name="Xu F."/>
            <person name="Kurt Z."/>
            <person name="Jimenez-Gonzalez A."/>
            <person name="Astvaldsson A."/>
            <person name="Andersson J.O."/>
            <person name="Svard S.G."/>
        </authorList>
    </citation>
    <scope>NUCLEOTIDE SEQUENCE</scope>
    <source>
        <strain evidence="2">ATCC 50377</strain>
    </source>
</reference>
<gene>
    <name evidence="1" type="ORF">SS50377_15557</name>
    <name evidence="2" type="ORF">SS50377_24588</name>
</gene>
<evidence type="ECO:0000313" key="2">
    <source>
        <dbReference type="EMBL" id="KAH0572477.1"/>
    </source>
</evidence>
<dbReference type="Proteomes" id="UP000018208">
    <property type="component" value="Unassembled WGS sequence"/>
</dbReference>
<evidence type="ECO:0000313" key="1">
    <source>
        <dbReference type="EMBL" id="EST44555.1"/>
    </source>
</evidence>
<accession>V6LIW9</accession>
<dbReference type="EMBL" id="AUWU02000005">
    <property type="protein sequence ID" value="KAH0572477.1"/>
    <property type="molecule type" value="Genomic_DNA"/>
</dbReference>
<evidence type="ECO:0000313" key="3">
    <source>
        <dbReference type="Proteomes" id="UP000018208"/>
    </source>
</evidence>
<keyword evidence="3" id="KW-1185">Reference proteome</keyword>
<dbReference type="EMBL" id="KI546115">
    <property type="protein sequence ID" value="EST44555.1"/>
    <property type="molecule type" value="Genomic_DNA"/>
</dbReference>